<evidence type="ECO:0000313" key="1">
    <source>
        <dbReference type="EMBL" id="PKC07277.1"/>
    </source>
</evidence>
<comment type="caution">
    <text evidence="1">The sequence shown here is derived from an EMBL/GenBank/DDBJ whole genome shotgun (WGS) entry which is preliminary data.</text>
</comment>
<reference evidence="1 2" key="2">
    <citation type="submission" date="2017-09" db="EMBL/GenBank/DDBJ databases">
        <title>Extensive intraspecific genome diversity in a model arbuscular mycorrhizal fungus.</title>
        <authorList>
            <person name="Chen E.C."/>
            <person name="Morin E."/>
            <person name="Beaudet D."/>
            <person name="Noel J."/>
            <person name="Ndikumana S."/>
            <person name="Charron P."/>
            <person name="St-Onge C."/>
            <person name="Giorgi J."/>
            <person name="Grigoriev I.V."/>
            <person name="Roux C."/>
            <person name="Martin F.M."/>
            <person name="Corradi N."/>
        </authorList>
    </citation>
    <scope>NUCLEOTIDE SEQUENCE [LARGE SCALE GENOMIC DNA]</scope>
    <source>
        <strain evidence="1 2">A5</strain>
    </source>
</reference>
<reference evidence="1 2" key="1">
    <citation type="submission" date="2016-04" db="EMBL/GenBank/DDBJ databases">
        <title>Genome analyses suggest a sexual origin of heterokaryosis in a supposedly ancient asexual fungus.</title>
        <authorList>
            <person name="Ropars J."/>
            <person name="Sedzielewska K."/>
            <person name="Noel J."/>
            <person name="Charron P."/>
            <person name="Farinelli L."/>
            <person name="Marton T."/>
            <person name="Kruger M."/>
            <person name="Pelin A."/>
            <person name="Brachmann A."/>
            <person name="Corradi N."/>
        </authorList>
    </citation>
    <scope>NUCLEOTIDE SEQUENCE [LARGE SCALE GENOMIC DNA]</scope>
    <source>
        <strain evidence="1 2">A5</strain>
    </source>
</reference>
<dbReference type="AlphaFoldDB" id="A0A2N0PKF8"/>
<gene>
    <name evidence="1" type="ORF">RhiirA5_418384</name>
</gene>
<accession>A0A2N0PKF8</accession>
<organism evidence="1 2">
    <name type="scientific">Rhizophagus irregularis</name>
    <dbReference type="NCBI Taxonomy" id="588596"/>
    <lineage>
        <taxon>Eukaryota</taxon>
        <taxon>Fungi</taxon>
        <taxon>Fungi incertae sedis</taxon>
        <taxon>Mucoromycota</taxon>
        <taxon>Glomeromycotina</taxon>
        <taxon>Glomeromycetes</taxon>
        <taxon>Glomerales</taxon>
        <taxon>Glomeraceae</taxon>
        <taxon>Rhizophagus</taxon>
    </lineage>
</organism>
<dbReference type="EMBL" id="LLXJ01000657">
    <property type="protein sequence ID" value="PKC07277.1"/>
    <property type="molecule type" value="Genomic_DNA"/>
</dbReference>
<name>A0A2N0PKF8_9GLOM</name>
<protein>
    <submittedName>
        <fullName evidence="1">Uncharacterized protein</fullName>
    </submittedName>
</protein>
<sequence length="148" mass="18153">MDFWSINEEQLKMCAYHDLEIFEINHYELKKAFIIIENSGEHLKIILFRSSYDIDEYIKTLMTILSFIFIHTNDEILEEQYFENGEELLKILIESAPTNLREIRFLHYIKFSLEALDEFLEKWRDRNFLYLHPTIFMKIFMKEKIIKE</sequence>
<evidence type="ECO:0000313" key="2">
    <source>
        <dbReference type="Proteomes" id="UP000232722"/>
    </source>
</evidence>
<proteinExistence type="predicted"/>
<dbReference type="Proteomes" id="UP000232722">
    <property type="component" value="Unassembled WGS sequence"/>
</dbReference>